<evidence type="ECO:0000256" key="3">
    <source>
        <dbReference type="ARBA" id="ARBA00012438"/>
    </source>
</evidence>
<dbReference type="SUPFAM" id="SSF55785">
    <property type="entry name" value="PYP-like sensor domain (PAS domain)"/>
    <property type="match status" value="1"/>
</dbReference>
<dbReference type="GO" id="GO:0016036">
    <property type="term" value="P:cellular response to phosphate starvation"/>
    <property type="evidence" value="ECO:0007669"/>
    <property type="project" value="TreeGrafter"/>
</dbReference>
<dbReference type="Gene3D" id="3.30.450.20">
    <property type="entry name" value="PAS domain"/>
    <property type="match status" value="1"/>
</dbReference>
<comment type="subcellular location">
    <subcellularLocation>
        <location evidence="2">Cell membrane</location>
    </subcellularLocation>
</comment>
<dbReference type="RefSeq" id="WP_163893885.1">
    <property type="nucleotide sequence ID" value="NZ_JAAFYS010000003.1"/>
</dbReference>
<comment type="caution">
    <text evidence="13">The sequence shown here is derived from an EMBL/GenBank/DDBJ whole genome shotgun (WGS) entry which is preliminary data.</text>
</comment>
<dbReference type="PANTHER" id="PTHR45453:SF1">
    <property type="entry name" value="PHOSPHATE REGULON SENSOR PROTEIN PHOR"/>
    <property type="match status" value="1"/>
</dbReference>
<keyword evidence="4" id="KW-1003">Cell membrane</keyword>
<dbReference type="SUPFAM" id="SSF47384">
    <property type="entry name" value="Homodimeric domain of signal transducing histidine kinase"/>
    <property type="match status" value="1"/>
</dbReference>
<gene>
    <name evidence="13" type="ORF">GZA08_11750</name>
</gene>
<dbReference type="CDD" id="cd00082">
    <property type="entry name" value="HisKA"/>
    <property type="match status" value="1"/>
</dbReference>
<dbReference type="SMART" id="SM00387">
    <property type="entry name" value="HATPase_c"/>
    <property type="match status" value="1"/>
</dbReference>
<dbReference type="FunFam" id="1.10.287.130:FF:000008">
    <property type="entry name" value="Two-component sensor histidine kinase"/>
    <property type="match status" value="1"/>
</dbReference>
<dbReference type="InterPro" id="IPR005467">
    <property type="entry name" value="His_kinase_dom"/>
</dbReference>
<dbReference type="AlphaFoldDB" id="A0A6B2JTN3"/>
<dbReference type="PRINTS" id="PR00344">
    <property type="entry name" value="BCTRLSENSOR"/>
</dbReference>
<dbReference type="InterPro" id="IPR004358">
    <property type="entry name" value="Sig_transdc_His_kin-like_C"/>
</dbReference>
<dbReference type="Pfam" id="PF02518">
    <property type="entry name" value="HATPase_c"/>
    <property type="match status" value="1"/>
</dbReference>
<dbReference type="Pfam" id="PF08448">
    <property type="entry name" value="PAS_4"/>
    <property type="match status" value="1"/>
</dbReference>
<reference evidence="13 14" key="1">
    <citation type="submission" date="2020-02" db="EMBL/GenBank/DDBJ databases">
        <title>Pseudoroseicyclus tamarix, sp. nov., isolated from offshore sediment of a Tamarix chinensis forest.</title>
        <authorList>
            <person name="Gai Y."/>
        </authorList>
    </citation>
    <scope>NUCLEOTIDE SEQUENCE [LARGE SCALE GENOMIC DNA]</scope>
    <source>
        <strain evidence="13 14">CLL3-39</strain>
    </source>
</reference>
<evidence type="ECO:0000256" key="4">
    <source>
        <dbReference type="ARBA" id="ARBA00022475"/>
    </source>
</evidence>
<dbReference type="Gene3D" id="3.30.565.10">
    <property type="entry name" value="Histidine kinase-like ATPase, C-terminal domain"/>
    <property type="match status" value="1"/>
</dbReference>
<sequence>MDRAFAAALLDALPMPALLIGPAERVLAANGAAGRLFGWDGAGRHYITALRQPVLLDAVEQVFRDGEARQSRYLAQHGSRDATWRVQVAAVETQEGRGVLLSFEDITAVEEAGQIRRDFVANVSHELRTPLTALLGFVETLRGPAKDDPAARERFLSIMAREAGRMAQLVADLLSLSRVEEEERVRPMQPVDLKALAESVAAAFEPQASAAGVPLRLSLAEGAPSVPGDADQLRQVLNNLVENALKYGGARGVVEIGLTGPAPEPSLRSEGLRLFVRDEGEGIAAHHIPRLTERFYRVDSHRSREVGGTGLGLAIVKHIVNRHRGRLRVQSEEGVGTTFTLILPVG</sequence>
<dbReference type="InterPro" id="IPR003661">
    <property type="entry name" value="HisK_dim/P_dom"/>
</dbReference>
<keyword evidence="10" id="KW-0902">Two-component regulatory system</keyword>
<evidence type="ECO:0000256" key="9">
    <source>
        <dbReference type="ARBA" id="ARBA00022840"/>
    </source>
</evidence>
<dbReference type="InterPro" id="IPR035965">
    <property type="entry name" value="PAS-like_dom_sf"/>
</dbReference>
<dbReference type="GO" id="GO:0000155">
    <property type="term" value="F:phosphorelay sensor kinase activity"/>
    <property type="evidence" value="ECO:0007669"/>
    <property type="project" value="InterPro"/>
</dbReference>
<dbReference type="GO" id="GO:0004721">
    <property type="term" value="F:phosphoprotein phosphatase activity"/>
    <property type="evidence" value="ECO:0007669"/>
    <property type="project" value="TreeGrafter"/>
</dbReference>
<evidence type="ECO:0000313" key="14">
    <source>
        <dbReference type="Proteomes" id="UP000474757"/>
    </source>
</evidence>
<dbReference type="EC" id="2.7.13.3" evidence="3"/>
<evidence type="ECO:0000259" key="12">
    <source>
        <dbReference type="PROSITE" id="PS50109"/>
    </source>
</evidence>
<dbReference type="Gene3D" id="1.10.287.130">
    <property type="match status" value="1"/>
</dbReference>
<dbReference type="FunFam" id="3.30.565.10:FF:000006">
    <property type="entry name" value="Sensor histidine kinase WalK"/>
    <property type="match status" value="1"/>
</dbReference>
<name>A0A6B2JTN3_9RHOB</name>
<dbReference type="PANTHER" id="PTHR45453">
    <property type="entry name" value="PHOSPHATE REGULON SENSOR PROTEIN PHOR"/>
    <property type="match status" value="1"/>
</dbReference>
<dbReference type="SUPFAM" id="SSF55874">
    <property type="entry name" value="ATPase domain of HSP90 chaperone/DNA topoisomerase II/histidine kinase"/>
    <property type="match status" value="1"/>
</dbReference>
<evidence type="ECO:0000313" key="13">
    <source>
        <dbReference type="EMBL" id="NDV01638.1"/>
    </source>
</evidence>
<dbReference type="InterPro" id="IPR036097">
    <property type="entry name" value="HisK_dim/P_sf"/>
</dbReference>
<dbReference type="GO" id="GO:0005524">
    <property type="term" value="F:ATP binding"/>
    <property type="evidence" value="ECO:0007669"/>
    <property type="project" value="UniProtKB-KW"/>
</dbReference>
<evidence type="ECO:0000256" key="2">
    <source>
        <dbReference type="ARBA" id="ARBA00004236"/>
    </source>
</evidence>
<keyword evidence="14" id="KW-1185">Reference proteome</keyword>
<protein>
    <recommendedName>
        <fullName evidence="3">histidine kinase</fullName>
        <ecNumber evidence="3">2.7.13.3</ecNumber>
    </recommendedName>
</protein>
<evidence type="ECO:0000256" key="7">
    <source>
        <dbReference type="ARBA" id="ARBA00022741"/>
    </source>
</evidence>
<dbReference type="SMART" id="SM00388">
    <property type="entry name" value="HisKA"/>
    <property type="match status" value="1"/>
</dbReference>
<dbReference type="InterPro" id="IPR003594">
    <property type="entry name" value="HATPase_dom"/>
</dbReference>
<dbReference type="EMBL" id="JAAGAB010000003">
    <property type="protein sequence ID" value="NDV01638.1"/>
    <property type="molecule type" value="Genomic_DNA"/>
</dbReference>
<organism evidence="13 14">
    <name type="scientific">Pseudoroseicyclus tamaricis</name>
    <dbReference type="NCBI Taxonomy" id="2705421"/>
    <lineage>
        <taxon>Bacteria</taxon>
        <taxon>Pseudomonadati</taxon>
        <taxon>Pseudomonadota</taxon>
        <taxon>Alphaproteobacteria</taxon>
        <taxon>Rhodobacterales</taxon>
        <taxon>Paracoccaceae</taxon>
        <taxon>Pseudoroseicyclus</taxon>
    </lineage>
</organism>
<keyword evidence="8" id="KW-0418">Kinase</keyword>
<accession>A0A6B2JTN3</accession>
<dbReference type="InterPro" id="IPR013656">
    <property type="entry name" value="PAS_4"/>
</dbReference>
<evidence type="ECO:0000256" key="1">
    <source>
        <dbReference type="ARBA" id="ARBA00000085"/>
    </source>
</evidence>
<keyword evidence="7" id="KW-0547">Nucleotide-binding</keyword>
<dbReference type="Pfam" id="PF00512">
    <property type="entry name" value="HisKA"/>
    <property type="match status" value="1"/>
</dbReference>
<dbReference type="Proteomes" id="UP000474757">
    <property type="component" value="Unassembled WGS sequence"/>
</dbReference>
<evidence type="ECO:0000256" key="11">
    <source>
        <dbReference type="ARBA" id="ARBA00023136"/>
    </source>
</evidence>
<evidence type="ECO:0000256" key="5">
    <source>
        <dbReference type="ARBA" id="ARBA00022553"/>
    </source>
</evidence>
<dbReference type="InterPro" id="IPR050351">
    <property type="entry name" value="BphY/WalK/GraS-like"/>
</dbReference>
<dbReference type="GO" id="GO:0005886">
    <property type="term" value="C:plasma membrane"/>
    <property type="evidence" value="ECO:0007669"/>
    <property type="project" value="UniProtKB-SubCell"/>
</dbReference>
<dbReference type="PROSITE" id="PS50109">
    <property type="entry name" value="HIS_KIN"/>
    <property type="match status" value="1"/>
</dbReference>
<keyword evidence="5" id="KW-0597">Phosphoprotein</keyword>
<keyword evidence="11" id="KW-0472">Membrane</keyword>
<proteinExistence type="predicted"/>
<evidence type="ECO:0000256" key="8">
    <source>
        <dbReference type="ARBA" id="ARBA00022777"/>
    </source>
</evidence>
<keyword evidence="6" id="KW-0808">Transferase</keyword>
<comment type="catalytic activity">
    <reaction evidence="1">
        <text>ATP + protein L-histidine = ADP + protein N-phospho-L-histidine.</text>
        <dbReference type="EC" id="2.7.13.3"/>
    </reaction>
</comment>
<keyword evidence="9" id="KW-0067">ATP-binding</keyword>
<dbReference type="InterPro" id="IPR036890">
    <property type="entry name" value="HATPase_C_sf"/>
</dbReference>
<evidence type="ECO:0000256" key="10">
    <source>
        <dbReference type="ARBA" id="ARBA00023012"/>
    </source>
</evidence>
<evidence type="ECO:0000256" key="6">
    <source>
        <dbReference type="ARBA" id="ARBA00022679"/>
    </source>
</evidence>
<feature type="domain" description="Histidine kinase" evidence="12">
    <location>
        <begin position="122"/>
        <end position="346"/>
    </location>
</feature>